<accession>A0A0D8IAF5</accession>
<keyword evidence="4" id="KW-1133">Transmembrane helix</keyword>
<dbReference type="PATRIC" id="fig|84022.5.peg.112"/>
<gene>
    <name evidence="6" type="ORF">CACET_c25990</name>
</gene>
<dbReference type="GO" id="GO:0005886">
    <property type="term" value="C:plasma membrane"/>
    <property type="evidence" value="ECO:0007669"/>
    <property type="project" value="UniProtKB-ARBA"/>
</dbReference>
<dbReference type="CDD" id="cd16914">
    <property type="entry name" value="EcfT"/>
    <property type="match status" value="1"/>
</dbReference>
<comment type="subcellular location">
    <subcellularLocation>
        <location evidence="1">Membrane</location>
        <topology evidence="1">Multi-pass membrane protein</topology>
    </subcellularLocation>
</comment>
<dbReference type="Proteomes" id="UP000035704">
    <property type="component" value="Chromosome"/>
</dbReference>
<evidence type="ECO:0000256" key="4">
    <source>
        <dbReference type="ARBA" id="ARBA00022989"/>
    </source>
</evidence>
<sequence>MKTKFERCRIQPENMMVSLFILLFYISFIESYRLLLITAGVAIVYSIVTCENKFFIRLIKPVVPFVILMLLPIIIRYILRGTLEDIDFTMMIIGKILISSIILGTIVAKYSALYLVDGILNIGLPQIFNRILALTFRYFHMINEDVQIGRKALSSRGIGERKGLSSLSIFGEWIGGFFLKSIHHSDMVFNAMKSRGFQGEARNGKFKNKVLIIEACIFILFLTVVLIIDGKV</sequence>
<protein>
    <submittedName>
        <fullName evidence="6">Cobalt transport protein</fullName>
    </submittedName>
</protein>
<evidence type="ECO:0000256" key="3">
    <source>
        <dbReference type="ARBA" id="ARBA00022692"/>
    </source>
</evidence>
<dbReference type="STRING" id="84022.CACET_c25990"/>
<dbReference type="RefSeq" id="WP_044824700.1">
    <property type="nucleotide sequence ID" value="NZ_CP009687.1"/>
</dbReference>
<evidence type="ECO:0000256" key="2">
    <source>
        <dbReference type="ARBA" id="ARBA00022475"/>
    </source>
</evidence>
<keyword evidence="3" id="KW-0812">Transmembrane</keyword>
<dbReference type="KEGG" id="cace:CACET_c25990"/>
<evidence type="ECO:0000313" key="6">
    <source>
        <dbReference type="EMBL" id="AKL96044.1"/>
    </source>
</evidence>
<dbReference type="EMBL" id="CP009687">
    <property type="protein sequence ID" value="AKL96044.1"/>
    <property type="molecule type" value="Genomic_DNA"/>
</dbReference>
<dbReference type="Pfam" id="PF02361">
    <property type="entry name" value="CbiQ"/>
    <property type="match status" value="1"/>
</dbReference>
<dbReference type="InterPro" id="IPR051611">
    <property type="entry name" value="ECF_transporter_component"/>
</dbReference>
<keyword evidence="2" id="KW-1003">Cell membrane</keyword>
<evidence type="ECO:0000256" key="5">
    <source>
        <dbReference type="ARBA" id="ARBA00023136"/>
    </source>
</evidence>
<name>A0A0D8IAF5_9CLOT</name>
<evidence type="ECO:0000313" key="7">
    <source>
        <dbReference type="Proteomes" id="UP000035704"/>
    </source>
</evidence>
<organism evidence="6 7">
    <name type="scientific">Clostridium aceticum</name>
    <dbReference type="NCBI Taxonomy" id="84022"/>
    <lineage>
        <taxon>Bacteria</taxon>
        <taxon>Bacillati</taxon>
        <taxon>Bacillota</taxon>
        <taxon>Clostridia</taxon>
        <taxon>Eubacteriales</taxon>
        <taxon>Clostridiaceae</taxon>
        <taxon>Clostridium</taxon>
    </lineage>
</organism>
<dbReference type="PANTHER" id="PTHR34857:SF2">
    <property type="entry name" value="SLL0384 PROTEIN"/>
    <property type="match status" value="1"/>
</dbReference>
<keyword evidence="5" id="KW-0472">Membrane</keyword>
<dbReference type="InterPro" id="IPR003339">
    <property type="entry name" value="ABC/ECF_trnsptr_transmembrane"/>
</dbReference>
<dbReference type="OrthoDB" id="8585740at2"/>
<dbReference type="PANTHER" id="PTHR34857">
    <property type="entry name" value="SLL0384 PROTEIN"/>
    <property type="match status" value="1"/>
</dbReference>
<proteinExistence type="predicted"/>
<keyword evidence="7" id="KW-1185">Reference proteome</keyword>
<reference evidence="6 7" key="1">
    <citation type="submission" date="2014-10" db="EMBL/GenBank/DDBJ databases">
        <title>Genome sequence of Clostridium aceticum DSM 1496.</title>
        <authorList>
            <person name="Poehlein A."/>
            <person name="Schiel-Bengelsdorf B."/>
            <person name="Gottschalk G."/>
            <person name="Duerre P."/>
            <person name="Daniel R."/>
        </authorList>
    </citation>
    <scope>NUCLEOTIDE SEQUENCE [LARGE SCALE GENOMIC DNA]</scope>
    <source>
        <strain evidence="6 7">DSM 1496</strain>
    </source>
</reference>
<evidence type="ECO:0000256" key="1">
    <source>
        <dbReference type="ARBA" id="ARBA00004141"/>
    </source>
</evidence>
<dbReference type="AlphaFoldDB" id="A0A0D8IAF5"/>